<evidence type="ECO:0000313" key="2">
    <source>
        <dbReference type="Proteomes" id="UP001142592"/>
    </source>
</evidence>
<gene>
    <name evidence="1" type="ORF">OQZ29_08880</name>
</gene>
<dbReference type="EMBL" id="JAPJUH010000002">
    <property type="protein sequence ID" value="MCX3264856.1"/>
    <property type="molecule type" value="Genomic_DNA"/>
</dbReference>
<dbReference type="Proteomes" id="UP001142592">
    <property type="component" value="Unassembled WGS sequence"/>
</dbReference>
<name>A0A9X3DCV9_9SPHI</name>
<accession>A0A9X3DCV9</accession>
<reference evidence="1" key="1">
    <citation type="submission" date="2022-11" db="EMBL/GenBank/DDBJ databases">
        <authorList>
            <person name="Graham C."/>
            <person name="Newman J.D."/>
        </authorList>
    </citation>
    <scope>NUCLEOTIDE SEQUENCE</scope>
    <source>
        <strain evidence="1">DSM 19486</strain>
    </source>
</reference>
<sequence length="75" mass="8581">MSSSKDLNPELQKFIDAFEPSKFKILKSGIEVRGITNIHNGIDYAKQIIQKLKLNLLIRHTADMTMYGGFEILEK</sequence>
<dbReference type="AlphaFoldDB" id="A0A9X3DCV9"/>
<proteinExistence type="predicted"/>
<organism evidence="1 2">
    <name type="scientific">Pedobacter agri</name>
    <dbReference type="NCBI Taxonomy" id="454586"/>
    <lineage>
        <taxon>Bacteria</taxon>
        <taxon>Pseudomonadati</taxon>
        <taxon>Bacteroidota</taxon>
        <taxon>Sphingobacteriia</taxon>
        <taxon>Sphingobacteriales</taxon>
        <taxon>Sphingobacteriaceae</taxon>
        <taxon>Pedobacter</taxon>
    </lineage>
</organism>
<comment type="caution">
    <text evidence="1">The sequence shown here is derived from an EMBL/GenBank/DDBJ whole genome shotgun (WGS) entry which is preliminary data.</text>
</comment>
<dbReference type="RefSeq" id="WP_010602794.1">
    <property type="nucleotide sequence ID" value="NZ_JAPJUH010000002.1"/>
</dbReference>
<evidence type="ECO:0000313" key="1">
    <source>
        <dbReference type="EMBL" id="MCX3264856.1"/>
    </source>
</evidence>
<protein>
    <submittedName>
        <fullName evidence="1">Uncharacterized protein</fullName>
    </submittedName>
</protein>
<keyword evidence="2" id="KW-1185">Reference proteome</keyword>